<evidence type="ECO:0008006" key="4">
    <source>
        <dbReference type="Google" id="ProtNLM"/>
    </source>
</evidence>
<evidence type="ECO:0000313" key="2">
    <source>
        <dbReference type="EMBL" id="RIB25684.1"/>
    </source>
</evidence>
<gene>
    <name evidence="2" type="ORF">C2G38_2066813</name>
</gene>
<evidence type="ECO:0000256" key="1">
    <source>
        <dbReference type="SAM" id="Phobius"/>
    </source>
</evidence>
<evidence type="ECO:0000313" key="3">
    <source>
        <dbReference type="Proteomes" id="UP000266673"/>
    </source>
</evidence>
<keyword evidence="1" id="KW-0812">Transmembrane</keyword>
<comment type="caution">
    <text evidence="2">The sequence shown here is derived from an EMBL/GenBank/DDBJ whole genome shotgun (WGS) entry which is preliminary data.</text>
</comment>
<organism evidence="2 3">
    <name type="scientific">Gigaspora rosea</name>
    <dbReference type="NCBI Taxonomy" id="44941"/>
    <lineage>
        <taxon>Eukaryota</taxon>
        <taxon>Fungi</taxon>
        <taxon>Fungi incertae sedis</taxon>
        <taxon>Mucoromycota</taxon>
        <taxon>Glomeromycotina</taxon>
        <taxon>Glomeromycetes</taxon>
        <taxon>Diversisporales</taxon>
        <taxon>Gigasporaceae</taxon>
        <taxon>Gigaspora</taxon>
    </lineage>
</organism>
<feature type="transmembrane region" description="Helical" evidence="1">
    <location>
        <begin position="49"/>
        <end position="71"/>
    </location>
</feature>
<keyword evidence="3" id="KW-1185">Reference proteome</keyword>
<dbReference type="Proteomes" id="UP000266673">
    <property type="component" value="Unassembled WGS sequence"/>
</dbReference>
<dbReference type="AlphaFoldDB" id="A0A397VT07"/>
<dbReference type="OrthoDB" id="2447101at2759"/>
<name>A0A397VT07_9GLOM</name>
<accession>A0A397VT07</accession>
<sequence length="341" mass="39937">MITDLRPSIIYTFKKYFQKYFKKDENITPQTSSDDNTISPNQPEPLFPFSRAFIITMFLLFLIAFFVILIFKMIVEESAIKISYDESPTSVPLPNLNFTSNKNFFVTTLNCTLYSDCNDTIFFDNNHSNNSWYFLPNGNITLQTDQAFSFCIFNNDNTFNDLITLTVYDPKTSYDNPPFYVNSFIDQSTYFLAPETNRTMYYSLSFRRKKRQDMDNSPFTIMGVPPNYDHKTFYYIESGIKNVPVINSFNFTNNFSNVAILTVSPWTCTIEIEKEQKNRTLIDIIANTSAIYSVMLVIYLFLFKKEIAEPFGVFYWVDDKFRNKVKKQPDLEANDNNVIQR</sequence>
<feature type="transmembrane region" description="Helical" evidence="1">
    <location>
        <begin position="284"/>
        <end position="302"/>
    </location>
</feature>
<keyword evidence="1" id="KW-1133">Transmembrane helix</keyword>
<keyword evidence="1" id="KW-0472">Membrane</keyword>
<dbReference type="EMBL" id="QKWP01000165">
    <property type="protein sequence ID" value="RIB25684.1"/>
    <property type="molecule type" value="Genomic_DNA"/>
</dbReference>
<protein>
    <recommendedName>
        <fullName evidence="4">Transmembrane protein</fullName>
    </recommendedName>
</protein>
<reference evidence="2 3" key="1">
    <citation type="submission" date="2018-06" db="EMBL/GenBank/DDBJ databases">
        <title>Comparative genomics reveals the genomic features of Rhizophagus irregularis, R. cerebriforme, R. diaphanum and Gigaspora rosea, and their symbiotic lifestyle signature.</title>
        <authorList>
            <person name="Morin E."/>
            <person name="San Clemente H."/>
            <person name="Chen E.C.H."/>
            <person name="De La Providencia I."/>
            <person name="Hainaut M."/>
            <person name="Kuo A."/>
            <person name="Kohler A."/>
            <person name="Murat C."/>
            <person name="Tang N."/>
            <person name="Roy S."/>
            <person name="Loubradou J."/>
            <person name="Henrissat B."/>
            <person name="Grigoriev I.V."/>
            <person name="Corradi N."/>
            <person name="Roux C."/>
            <person name="Martin F.M."/>
        </authorList>
    </citation>
    <scope>NUCLEOTIDE SEQUENCE [LARGE SCALE GENOMIC DNA]</scope>
    <source>
        <strain evidence="2 3">DAOM 194757</strain>
    </source>
</reference>
<proteinExistence type="predicted"/>